<evidence type="ECO:0008006" key="7">
    <source>
        <dbReference type="Google" id="ProtNLM"/>
    </source>
</evidence>
<keyword evidence="6" id="KW-1185">Reference proteome</keyword>
<dbReference type="Proteomes" id="UP000298061">
    <property type="component" value="Unassembled WGS sequence"/>
</dbReference>
<dbReference type="PANTHER" id="PTHR24320:SF282">
    <property type="entry name" value="WW DOMAIN-CONTAINING OXIDOREDUCTASE"/>
    <property type="match status" value="1"/>
</dbReference>
<dbReference type="Gene3D" id="3.40.50.720">
    <property type="entry name" value="NAD(P)-binding Rossmann-like Domain"/>
    <property type="match status" value="1"/>
</dbReference>
<comment type="similarity">
    <text evidence="1">Belongs to the short-chain dehydrogenases/reductases (SDR) family.</text>
</comment>
<feature type="signal peptide" evidence="4">
    <location>
        <begin position="1"/>
        <end position="18"/>
    </location>
</feature>
<dbReference type="PANTHER" id="PTHR24320">
    <property type="entry name" value="RETINOL DEHYDROGENASE"/>
    <property type="match status" value="1"/>
</dbReference>
<dbReference type="STRING" id="135208.A0A4Y9ZPU2"/>
<accession>A0A4Y9ZPU2</accession>
<keyword evidence="4" id="KW-0732">Signal</keyword>
<sequence length="313" mass="34695">MGQVLSLSLLSQLYPIHASHFTVNDIPDLTGRVVLVTGGSAGIGKETVAALLAHNATVYLAARSPAKAHAAIRELKERTGREAVFLELDLADLASVKRAAEEFLEKEKELHVLFNNAGVMFPPHNQLTKDGFDLQWGTNVVGHYALTKGLLPALLAAAQSSPDGKARVVTTSSMAAYLNTIHWDTFRARPGRDKLTRYALYEQSKHANVVFARELGRRYGHQGIVSMSVNPGNIVSELQRHMNPVLRWIAHRFIYPTPYGALNQLWAGTSPETADFNGKFIIPWTRAGECRRETNDPEIGRRLWAQLEEDTHV</sequence>
<organism evidence="5 6">
    <name type="scientific">Hericium alpestre</name>
    <dbReference type="NCBI Taxonomy" id="135208"/>
    <lineage>
        <taxon>Eukaryota</taxon>
        <taxon>Fungi</taxon>
        <taxon>Dikarya</taxon>
        <taxon>Basidiomycota</taxon>
        <taxon>Agaricomycotina</taxon>
        <taxon>Agaricomycetes</taxon>
        <taxon>Russulales</taxon>
        <taxon>Hericiaceae</taxon>
        <taxon>Hericium</taxon>
    </lineage>
</organism>
<dbReference type="GO" id="GO:0016491">
    <property type="term" value="F:oxidoreductase activity"/>
    <property type="evidence" value="ECO:0007669"/>
    <property type="project" value="UniProtKB-KW"/>
</dbReference>
<evidence type="ECO:0000313" key="5">
    <source>
        <dbReference type="EMBL" id="TFY76270.1"/>
    </source>
</evidence>
<evidence type="ECO:0000256" key="2">
    <source>
        <dbReference type="ARBA" id="ARBA00022857"/>
    </source>
</evidence>
<feature type="chain" id="PRO_5021359700" description="NAD(P)-binding protein" evidence="4">
    <location>
        <begin position="19"/>
        <end position="313"/>
    </location>
</feature>
<comment type="caution">
    <text evidence="5">The sequence shown here is derived from an EMBL/GenBank/DDBJ whole genome shotgun (WGS) entry which is preliminary data.</text>
</comment>
<dbReference type="InterPro" id="IPR036291">
    <property type="entry name" value="NAD(P)-bd_dom_sf"/>
</dbReference>
<reference evidence="5 6" key="1">
    <citation type="submission" date="2019-02" db="EMBL/GenBank/DDBJ databases">
        <title>Genome sequencing of the rare red list fungi Hericium alpestre (H. flagellum).</title>
        <authorList>
            <person name="Buettner E."/>
            <person name="Kellner H."/>
        </authorList>
    </citation>
    <scope>NUCLEOTIDE SEQUENCE [LARGE SCALE GENOMIC DNA]</scope>
    <source>
        <strain evidence="5 6">DSM 108284</strain>
    </source>
</reference>
<dbReference type="SUPFAM" id="SSF51735">
    <property type="entry name" value="NAD(P)-binding Rossmann-fold domains"/>
    <property type="match status" value="1"/>
</dbReference>
<gene>
    <name evidence="5" type="ORF">EWM64_g7743</name>
</gene>
<evidence type="ECO:0000256" key="3">
    <source>
        <dbReference type="ARBA" id="ARBA00023002"/>
    </source>
</evidence>
<dbReference type="InterPro" id="IPR002347">
    <property type="entry name" value="SDR_fam"/>
</dbReference>
<keyword evidence="2" id="KW-0521">NADP</keyword>
<dbReference type="PRINTS" id="PR00081">
    <property type="entry name" value="GDHRDH"/>
</dbReference>
<evidence type="ECO:0000256" key="4">
    <source>
        <dbReference type="SAM" id="SignalP"/>
    </source>
</evidence>
<name>A0A4Y9ZPU2_9AGAM</name>
<evidence type="ECO:0000256" key="1">
    <source>
        <dbReference type="ARBA" id="ARBA00006484"/>
    </source>
</evidence>
<dbReference type="Pfam" id="PF00106">
    <property type="entry name" value="adh_short"/>
    <property type="match status" value="1"/>
</dbReference>
<proteinExistence type="inferred from homology"/>
<dbReference type="AlphaFoldDB" id="A0A4Y9ZPU2"/>
<protein>
    <recommendedName>
        <fullName evidence="7">NAD(P)-binding protein</fullName>
    </recommendedName>
</protein>
<evidence type="ECO:0000313" key="6">
    <source>
        <dbReference type="Proteomes" id="UP000298061"/>
    </source>
</evidence>
<keyword evidence="3" id="KW-0560">Oxidoreductase</keyword>
<dbReference type="OrthoDB" id="191139at2759"/>
<dbReference type="EMBL" id="SFCI01001259">
    <property type="protein sequence ID" value="TFY76270.1"/>
    <property type="molecule type" value="Genomic_DNA"/>
</dbReference>